<dbReference type="InParanoid" id="A0A1J7J055"/>
<proteinExistence type="predicted"/>
<keyword evidence="3" id="KW-1185">Reference proteome</keyword>
<organism evidence="2 3">
    <name type="scientific">Coniochaeta ligniaria NRRL 30616</name>
    <dbReference type="NCBI Taxonomy" id="1408157"/>
    <lineage>
        <taxon>Eukaryota</taxon>
        <taxon>Fungi</taxon>
        <taxon>Dikarya</taxon>
        <taxon>Ascomycota</taxon>
        <taxon>Pezizomycotina</taxon>
        <taxon>Sordariomycetes</taxon>
        <taxon>Sordariomycetidae</taxon>
        <taxon>Coniochaetales</taxon>
        <taxon>Coniochaetaceae</taxon>
        <taxon>Coniochaeta</taxon>
    </lineage>
</organism>
<dbReference type="Proteomes" id="UP000182658">
    <property type="component" value="Unassembled WGS sequence"/>
</dbReference>
<accession>A0A1J7J055</accession>
<name>A0A1J7J055_9PEZI</name>
<feature type="compositionally biased region" description="Pro residues" evidence="1">
    <location>
        <begin position="651"/>
        <end position="661"/>
    </location>
</feature>
<evidence type="ECO:0000313" key="3">
    <source>
        <dbReference type="Proteomes" id="UP000182658"/>
    </source>
</evidence>
<evidence type="ECO:0000256" key="1">
    <source>
        <dbReference type="SAM" id="MobiDB-lite"/>
    </source>
</evidence>
<feature type="compositionally biased region" description="Basic residues" evidence="1">
    <location>
        <begin position="634"/>
        <end position="646"/>
    </location>
</feature>
<evidence type="ECO:0000313" key="2">
    <source>
        <dbReference type="EMBL" id="OIW23248.1"/>
    </source>
</evidence>
<reference evidence="2 3" key="1">
    <citation type="submission" date="2016-10" db="EMBL/GenBank/DDBJ databases">
        <title>Draft genome sequence of Coniochaeta ligniaria NRRL30616, a lignocellulolytic fungus for bioabatement of inhibitors in plant biomass hydrolysates.</title>
        <authorList>
            <consortium name="DOE Joint Genome Institute"/>
            <person name="Jimenez D.J."/>
            <person name="Hector R.E."/>
            <person name="Riley R."/>
            <person name="Sun H."/>
            <person name="Grigoriev I.V."/>
            <person name="Van Elsas J.D."/>
            <person name="Nichols N.N."/>
        </authorList>
    </citation>
    <scope>NUCLEOTIDE SEQUENCE [LARGE SCALE GENOMIC DNA]</scope>
    <source>
        <strain evidence="2 3">NRRL 30616</strain>
    </source>
</reference>
<sequence length="779" mass="87947">MDLRQNHQFDPFSPEAAAYADGPDLSGIDFNDPASFFMAIGRGAGINLPILPDYMSPADVRREAKERTTRIFASHATLYQKLKVLLEAWPDMPTTHRPDFEAFRKETPAQRDLGTAYRHDLSKLNTLLLLLNSRAADNEATSLGKVTKALIPILLNGYVMAMNGLVSWDEYPDAFEWMYTWKQLLPGEGILILEAQQTLYEFLVQCCYILLHGIPDPTADSFPVLPAPQLKSDQEITGFESLVVMMEEAPYRVPAKLDLGRVESLLAARASAAEDHVWSLREDPGYFAEQLAETKEHRLEMLKDSLGDTHPAAKRGGEHILWQRVIGSVLANAHIKLETKYRTAILPSNDLPKEYLGALLRFRYFLDQAAKGPMNLLKETVMASPPLRAFFVRDSDSTSTKIVARSKPGLKMDRVEERLIWLLQTLWEDSHTLLLARLPLIVDELERLLRTEPRARALVDSTIAGIIGDLSIISVCRTQLDLYQPWANSFDHFFYADWKDEIEGKFPERTRAWAQMLAAFKNIAAVSKLGEPSGGRFAYPIEKRRSKDNVAALRGAEANLDAFWVSVDGLLRSRVRDLKGTATERMLSQPRVLQRTPEWVEPATTKSRHSPISASTPPPPQNRPHISSHQSPKSNKRRPHGHHRSRSTPLTTPPDPQPTFPLDPRALKVFRTLFFNPALTSSPGEIPWKDFLHAMASTGFAAQKLYGSVWQFRPTGLDVERPIFLPMVVARRYGRRLNRGYGWVGGREAVPKREGYWVRTLDIWSIGLPQCLDIRGGKI</sequence>
<protein>
    <submittedName>
        <fullName evidence="2">Uncharacterized protein</fullName>
    </submittedName>
</protein>
<dbReference type="OrthoDB" id="2922289at2759"/>
<dbReference type="STRING" id="1408157.A0A1J7J055"/>
<feature type="compositionally biased region" description="Polar residues" evidence="1">
    <location>
        <begin position="624"/>
        <end position="633"/>
    </location>
</feature>
<dbReference type="AlphaFoldDB" id="A0A1J7J055"/>
<dbReference type="PANTHER" id="PTHR40788">
    <property type="entry name" value="CLR5 DOMAIN-CONTAINING PROTEIN-RELATED"/>
    <property type="match status" value="1"/>
</dbReference>
<feature type="region of interest" description="Disordered" evidence="1">
    <location>
        <begin position="586"/>
        <end position="662"/>
    </location>
</feature>
<dbReference type="EMBL" id="KV875107">
    <property type="protein sequence ID" value="OIW23248.1"/>
    <property type="molecule type" value="Genomic_DNA"/>
</dbReference>
<dbReference type="PANTHER" id="PTHR40788:SF2">
    <property type="entry name" value="CLR5 DOMAIN-CONTAINING PROTEIN"/>
    <property type="match status" value="1"/>
</dbReference>
<gene>
    <name evidence="2" type="ORF">CONLIGDRAFT_657846</name>
</gene>